<feature type="signal peptide" evidence="2">
    <location>
        <begin position="1"/>
        <end position="24"/>
    </location>
</feature>
<reference evidence="3" key="1">
    <citation type="submission" date="2020-03" db="EMBL/GenBank/DDBJ databases">
        <title>A high-quality chromosome-level genome assembly of a woody plant with both climbing and erect habits, Rhamnella rubrinervis.</title>
        <authorList>
            <person name="Lu Z."/>
            <person name="Yang Y."/>
            <person name="Zhu X."/>
            <person name="Sun Y."/>
        </authorList>
    </citation>
    <scope>NUCLEOTIDE SEQUENCE</scope>
    <source>
        <strain evidence="3">BYM</strain>
        <tissue evidence="3">Leaf</tissue>
    </source>
</reference>
<dbReference type="InterPro" id="IPR029058">
    <property type="entry name" value="AB_hydrolase_fold"/>
</dbReference>
<dbReference type="GO" id="GO:0004185">
    <property type="term" value="F:serine-type carboxypeptidase activity"/>
    <property type="evidence" value="ECO:0007669"/>
    <property type="project" value="InterPro"/>
</dbReference>
<gene>
    <name evidence="3" type="ORF">FNV43_RR22229</name>
</gene>
<protein>
    <recommendedName>
        <fullName evidence="5">Serine carboxypeptidase</fullName>
    </recommendedName>
</protein>
<comment type="similarity">
    <text evidence="1">Belongs to the peptidase S10 family.</text>
</comment>
<dbReference type="Gene3D" id="3.40.50.1820">
    <property type="entry name" value="alpha/beta hydrolase"/>
    <property type="match status" value="1"/>
</dbReference>
<comment type="caution">
    <text evidence="3">The sequence shown here is derived from an EMBL/GenBank/DDBJ whole genome shotgun (WGS) entry which is preliminary data.</text>
</comment>
<dbReference type="GO" id="GO:0019748">
    <property type="term" value="P:secondary metabolic process"/>
    <property type="evidence" value="ECO:0007669"/>
    <property type="project" value="TreeGrafter"/>
</dbReference>
<proteinExistence type="inferred from homology"/>
<accession>A0A8K0E1K8</accession>
<dbReference type="AlphaFoldDB" id="A0A8K0E1K8"/>
<evidence type="ECO:0000256" key="1">
    <source>
        <dbReference type="ARBA" id="ARBA00009431"/>
    </source>
</evidence>
<dbReference type="EMBL" id="VOIH02000010">
    <property type="protein sequence ID" value="KAF3435142.1"/>
    <property type="molecule type" value="Genomic_DNA"/>
</dbReference>
<evidence type="ECO:0000313" key="4">
    <source>
        <dbReference type="Proteomes" id="UP000796880"/>
    </source>
</evidence>
<evidence type="ECO:0008006" key="5">
    <source>
        <dbReference type="Google" id="ProtNLM"/>
    </source>
</evidence>
<keyword evidence="2" id="KW-0732">Signal</keyword>
<dbReference type="OrthoDB" id="443318at2759"/>
<dbReference type="Pfam" id="PF00450">
    <property type="entry name" value="Peptidase_S10"/>
    <property type="match status" value="1"/>
</dbReference>
<dbReference type="GO" id="GO:0016747">
    <property type="term" value="F:acyltransferase activity, transferring groups other than amino-acyl groups"/>
    <property type="evidence" value="ECO:0007669"/>
    <property type="project" value="TreeGrafter"/>
</dbReference>
<dbReference type="InterPro" id="IPR001563">
    <property type="entry name" value="Peptidase_S10"/>
</dbReference>
<dbReference type="PANTHER" id="PTHR11802:SF224">
    <property type="entry name" value="SERINE CARBOXYPEPTIDASE-LIKE 7 ISOFORM X1"/>
    <property type="match status" value="1"/>
</dbReference>
<dbReference type="SUPFAM" id="SSF53474">
    <property type="entry name" value="alpha/beta-Hydrolases"/>
    <property type="match status" value="1"/>
</dbReference>
<sequence length="290" mass="32137">MDPTLWHLLLLLLHLLLLYLGVSDIKVVASQSIIKNLPGFSGDLPFKLETGYVGVGEKNEIQLFYYFIESETSPKDDPLVLWITGGPGCSGFSALIYETGPFTITPDKSGLTLQLNPYAWTKIANIIFLDQPVGTGYSYATSREAYYTSDTLSAKTTSNFLRKWLMSHPKFIKNPLYIAGNSYSGIVLPAIIQEIINAEANCKGEYNNIDPSNVLCLNDYATIKMDSNSTYGYIWANDRAVQNDLHIREGTVKEFLRCNDSIRRGPYVVEDLAGQESVLATLSPGATSFT</sequence>
<evidence type="ECO:0000313" key="3">
    <source>
        <dbReference type="EMBL" id="KAF3435142.1"/>
    </source>
</evidence>
<evidence type="ECO:0000256" key="2">
    <source>
        <dbReference type="SAM" id="SignalP"/>
    </source>
</evidence>
<keyword evidence="4" id="KW-1185">Reference proteome</keyword>
<name>A0A8K0E1K8_9ROSA</name>
<dbReference type="Proteomes" id="UP000796880">
    <property type="component" value="Unassembled WGS sequence"/>
</dbReference>
<organism evidence="3 4">
    <name type="scientific">Rhamnella rubrinervis</name>
    <dbReference type="NCBI Taxonomy" id="2594499"/>
    <lineage>
        <taxon>Eukaryota</taxon>
        <taxon>Viridiplantae</taxon>
        <taxon>Streptophyta</taxon>
        <taxon>Embryophyta</taxon>
        <taxon>Tracheophyta</taxon>
        <taxon>Spermatophyta</taxon>
        <taxon>Magnoliopsida</taxon>
        <taxon>eudicotyledons</taxon>
        <taxon>Gunneridae</taxon>
        <taxon>Pentapetalae</taxon>
        <taxon>rosids</taxon>
        <taxon>fabids</taxon>
        <taxon>Rosales</taxon>
        <taxon>Rhamnaceae</taxon>
        <taxon>rhamnoid group</taxon>
        <taxon>Rhamneae</taxon>
        <taxon>Rhamnella</taxon>
    </lineage>
</organism>
<feature type="chain" id="PRO_5035436379" description="Serine carboxypeptidase" evidence="2">
    <location>
        <begin position="25"/>
        <end position="290"/>
    </location>
</feature>
<dbReference type="PRINTS" id="PR00724">
    <property type="entry name" value="CRBOXYPTASEC"/>
</dbReference>
<dbReference type="GO" id="GO:0006508">
    <property type="term" value="P:proteolysis"/>
    <property type="evidence" value="ECO:0007669"/>
    <property type="project" value="InterPro"/>
</dbReference>
<dbReference type="PANTHER" id="PTHR11802">
    <property type="entry name" value="SERINE PROTEASE FAMILY S10 SERINE CARBOXYPEPTIDASE"/>
    <property type="match status" value="1"/>
</dbReference>